<evidence type="ECO:0000313" key="3">
    <source>
        <dbReference type="Proteomes" id="UP000256514"/>
    </source>
</evidence>
<keyword evidence="3" id="KW-1185">Reference proteome</keyword>
<protein>
    <recommendedName>
        <fullName evidence="1">Histidine kinase/HSP90-like ATPase domain-containing protein</fullName>
    </recommendedName>
</protein>
<dbReference type="InterPro" id="IPR003594">
    <property type="entry name" value="HATPase_dom"/>
</dbReference>
<accession>A0A3D8IUB2</accession>
<dbReference type="Gene3D" id="3.30.565.10">
    <property type="entry name" value="Histidine kinase-like ATPase, C-terminal domain"/>
    <property type="match status" value="1"/>
</dbReference>
<comment type="caution">
    <text evidence="2">The sequence shown here is derived from an EMBL/GenBank/DDBJ whole genome shotgun (WGS) entry which is preliminary data.</text>
</comment>
<feature type="domain" description="Histidine kinase/HSP90-like ATPase" evidence="1">
    <location>
        <begin position="20"/>
        <end position="157"/>
    </location>
</feature>
<dbReference type="OrthoDB" id="2041081at2"/>
<dbReference type="Pfam" id="PF02518">
    <property type="entry name" value="HATPase_c"/>
    <property type="match status" value="1"/>
</dbReference>
<reference evidence="2 3" key="1">
    <citation type="submission" date="2018-04" db="EMBL/GenBank/DDBJ databases">
        <title>Novel Campyloabacter and Helicobacter Species and Strains.</title>
        <authorList>
            <person name="Mannion A.J."/>
            <person name="Shen Z."/>
            <person name="Fox J.G."/>
        </authorList>
    </citation>
    <scope>NUCLEOTIDE SEQUENCE [LARGE SCALE GENOMIC DNA]</scope>
    <source>
        <strain evidence="2 3">MIT 12-6600</strain>
    </source>
</reference>
<dbReference type="EMBL" id="NXLT01000001">
    <property type="protein sequence ID" value="RDU68505.1"/>
    <property type="molecule type" value="Genomic_DNA"/>
</dbReference>
<dbReference type="SUPFAM" id="SSF55874">
    <property type="entry name" value="ATPase domain of HSP90 chaperone/DNA topoisomerase II/histidine kinase"/>
    <property type="match status" value="1"/>
</dbReference>
<gene>
    <name evidence="2" type="ORF">CQA54_01480</name>
</gene>
<sequence length="597" mass="69687">MMNSFAEIKSLAARFYKNKQNGIELTLRECISNSIHACIIKSKNTTHYFPKIEIVISGSQNSITIKDNGIGFSEQDKQVFCALAMQNKLKIDHNLPTKGLGRLAIVHFSIEALYETSNQGKRLSFTYPQENIQNLFEQSAECSKSEDGTTLYLKFPKNTFKTFANKYKDLEKFKKWFMDNFIFLSNDIKIEISINIDNIDNKIFSLDTENIEKFDRAITIDNKSFNCNFYLIKSTKLEIKLVAHKLLTNRNIDYDRDFKENNKKIYLSSELLDERITADGLDIEICDIRNILTQEITKILDEYFKETIESQKKQSEKNLEQTKGELPFLGDFMPTYSSLNGFKIETREDFIDKAIKDKGEAEKQFWCSQNNDQLDERLQKSSLYLHVKHRERVLNRLEEMMSNPQYSENDFHQLLTDRKCKDLKVANHNLWLLDDKFSYFIEAYSAKHGEKKVDLELYFNPFIDEENSPKQVVLVELKRLTRAHNPGEMIEQLLKYASDIYKESKTKKGTKFDPEKCKFFGYIIADYKDIKKEEGQQDSYIFKPIPFTNSSFEGIKSFQTDNGRIDIAITLLSIQDLITVSKSRNKIFLDMLSQPNP</sequence>
<dbReference type="AlphaFoldDB" id="A0A3D8IUB2"/>
<dbReference type="Proteomes" id="UP000256514">
    <property type="component" value="Unassembled WGS sequence"/>
</dbReference>
<dbReference type="InterPro" id="IPR036890">
    <property type="entry name" value="HATPase_C_sf"/>
</dbReference>
<organism evidence="2 3">
    <name type="scientific">Helicobacter equorum</name>
    <dbReference type="NCBI Taxonomy" id="361872"/>
    <lineage>
        <taxon>Bacteria</taxon>
        <taxon>Pseudomonadati</taxon>
        <taxon>Campylobacterota</taxon>
        <taxon>Epsilonproteobacteria</taxon>
        <taxon>Campylobacterales</taxon>
        <taxon>Helicobacteraceae</taxon>
        <taxon>Helicobacter</taxon>
    </lineage>
</organism>
<name>A0A3D8IUB2_9HELI</name>
<dbReference type="RefSeq" id="WP_115570451.1">
    <property type="nucleotide sequence ID" value="NZ_NXLT01000001.1"/>
</dbReference>
<evidence type="ECO:0000259" key="1">
    <source>
        <dbReference type="Pfam" id="PF02518"/>
    </source>
</evidence>
<evidence type="ECO:0000313" key="2">
    <source>
        <dbReference type="EMBL" id="RDU68505.1"/>
    </source>
</evidence>
<proteinExistence type="predicted"/>